<evidence type="ECO:0000313" key="1">
    <source>
        <dbReference type="EMBL" id="KAI4388170.1"/>
    </source>
</evidence>
<organism evidence="1 2">
    <name type="scientific">Melastoma candidum</name>
    <dbReference type="NCBI Taxonomy" id="119954"/>
    <lineage>
        <taxon>Eukaryota</taxon>
        <taxon>Viridiplantae</taxon>
        <taxon>Streptophyta</taxon>
        <taxon>Embryophyta</taxon>
        <taxon>Tracheophyta</taxon>
        <taxon>Spermatophyta</taxon>
        <taxon>Magnoliopsida</taxon>
        <taxon>eudicotyledons</taxon>
        <taxon>Gunneridae</taxon>
        <taxon>Pentapetalae</taxon>
        <taxon>rosids</taxon>
        <taxon>malvids</taxon>
        <taxon>Myrtales</taxon>
        <taxon>Melastomataceae</taxon>
        <taxon>Melastomatoideae</taxon>
        <taxon>Melastomateae</taxon>
        <taxon>Melastoma</taxon>
    </lineage>
</organism>
<sequence length="68" mass="7591">MILFRVGFKMFLGLSASVTNWDAKGTTRSIVLEENPLVDFVELPHTCQGSHYCTATSLVESSEVPSRW</sequence>
<dbReference type="EMBL" id="CM042880">
    <property type="protein sequence ID" value="KAI4388170.1"/>
    <property type="molecule type" value="Genomic_DNA"/>
</dbReference>
<reference evidence="2" key="1">
    <citation type="journal article" date="2023" name="Front. Plant Sci.">
        <title>Chromosomal-level genome assembly of Melastoma candidum provides insights into trichome evolution.</title>
        <authorList>
            <person name="Zhong Y."/>
            <person name="Wu W."/>
            <person name="Sun C."/>
            <person name="Zou P."/>
            <person name="Liu Y."/>
            <person name="Dai S."/>
            <person name="Zhou R."/>
        </authorList>
    </citation>
    <scope>NUCLEOTIDE SEQUENCE [LARGE SCALE GENOMIC DNA]</scope>
</reference>
<protein>
    <submittedName>
        <fullName evidence="1">Uncharacterized protein</fullName>
    </submittedName>
</protein>
<name>A0ACB9S9W1_9MYRT</name>
<accession>A0ACB9S9W1</accession>
<evidence type="ECO:0000313" key="2">
    <source>
        <dbReference type="Proteomes" id="UP001057402"/>
    </source>
</evidence>
<gene>
    <name evidence="1" type="ORF">MLD38_000525</name>
</gene>
<dbReference type="Proteomes" id="UP001057402">
    <property type="component" value="Chromosome 1"/>
</dbReference>
<proteinExistence type="predicted"/>
<keyword evidence="2" id="KW-1185">Reference proteome</keyword>
<comment type="caution">
    <text evidence="1">The sequence shown here is derived from an EMBL/GenBank/DDBJ whole genome shotgun (WGS) entry which is preliminary data.</text>
</comment>